<dbReference type="Pfam" id="PF13490">
    <property type="entry name" value="zf-HC2"/>
    <property type="match status" value="1"/>
</dbReference>
<organism evidence="4 5">
    <name type="scientific">Amycolatopsis xylanica</name>
    <dbReference type="NCBI Taxonomy" id="589385"/>
    <lineage>
        <taxon>Bacteria</taxon>
        <taxon>Bacillati</taxon>
        <taxon>Actinomycetota</taxon>
        <taxon>Actinomycetes</taxon>
        <taxon>Pseudonocardiales</taxon>
        <taxon>Pseudonocardiaceae</taxon>
        <taxon>Amycolatopsis</taxon>
    </lineage>
</organism>
<name>A0A1H2W2D8_9PSEU</name>
<evidence type="ECO:0000313" key="5">
    <source>
        <dbReference type="Proteomes" id="UP000199515"/>
    </source>
</evidence>
<evidence type="ECO:0000259" key="3">
    <source>
        <dbReference type="Pfam" id="PF13490"/>
    </source>
</evidence>
<evidence type="ECO:0000256" key="2">
    <source>
        <dbReference type="SAM" id="Phobius"/>
    </source>
</evidence>
<feature type="region of interest" description="Disordered" evidence="1">
    <location>
        <begin position="254"/>
        <end position="276"/>
    </location>
</feature>
<keyword evidence="2" id="KW-0472">Membrane</keyword>
<keyword evidence="5" id="KW-1185">Reference proteome</keyword>
<keyword evidence="2" id="KW-1133">Transmembrane helix</keyword>
<dbReference type="STRING" id="589385.SAMN05421504_1011393"/>
<accession>A0A1H2W2D8</accession>
<gene>
    <name evidence="4" type="ORF">SAMN05421504_1011393</name>
</gene>
<dbReference type="EMBL" id="FNON01000001">
    <property type="protein sequence ID" value="SDW74249.1"/>
    <property type="molecule type" value="Genomic_DNA"/>
</dbReference>
<dbReference type="RefSeq" id="WP_245757183.1">
    <property type="nucleotide sequence ID" value="NZ_FNON01000001.1"/>
</dbReference>
<feature type="transmembrane region" description="Helical" evidence="2">
    <location>
        <begin position="178"/>
        <end position="197"/>
    </location>
</feature>
<dbReference type="InterPro" id="IPR027383">
    <property type="entry name" value="Znf_put"/>
</dbReference>
<protein>
    <submittedName>
        <fullName evidence="4">Predicted anti-sigma-YlaC factor YlaD, contains Zn-finger domain</fullName>
    </submittedName>
</protein>
<feature type="compositionally biased region" description="Basic residues" evidence="1">
    <location>
        <begin position="266"/>
        <end position="276"/>
    </location>
</feature>
<dbReference type="Proteomes" id="UP000199515">
    <property type="component" value="Unassembled WGS sequence"/>
</dbReference>
<dbReference type="AlphaFoldDB" id="A0A1H2W2D8"/>
<feature type="transmembrane region" description="Helical" evidence="2">
    <location>
        <begin position="113"/>
        <end position="133"/>
    </location>
</feature>
<feature type="domain" description="Putative zinc-finger" evidence="3">
    <location>
        <begin position="35"/>
        <end position="69"/>
    </location>
</feature>
<feature type="transmembrane region" description="Helical" evidence="2">
    <location>
        <begin position="203"/>
        <end position="223"/>
    </location>
</feature>
<evidence type="ECO:0000256" key="1">
    <source>
        <dbReference type="SAM" id="MobiDB-lite"/>
    </source>
</evidence>
<proteinExistence type="predicted"/>
<reference evidence="4 5" key="1">
    <citation type="submission" date="2016-10" db="EMBL/GenBank/DDBJ databases">
        <authorList>
            <person name="de Groot N.N."/>
        </authorList>
    </citation>
    <scope>NUCLEOTIDE SEQUENCE [LARGE SCALE GENOMIC DNA]</scope>
    <source>
        <strain evidence="4 5">CPCC 202699</strain>
    </source>
</reference>
<feature type="transmembrane region" description="Helical" evidence="2">
    <location>
        <begin position="153"/>
        <end position="169"/>
    </location>
</feature>
<evidence type="ECO:0000313" key="4">
    <source>
        <dbReference type="EMBL" id="SDW74249.1"/>
    </source>
</evidence>
<sequence>MNLHLVVPTVLTMPYGIQGHGNSGRHEDDYVRVSCEIFREALSARVDSEQGPLPDDQVDQHLATCQACRTWYERSQRLRRSMLLRSAPEVPDLTAVILENSPPPSREKWGLRVALAMVGLVQCGLAFAQLLGTETGLHGGHGGAGAEHLLNEGAAWNLAIGIGLLWAALRTRAAAGQLPMITGFVLVLSAVSASDLINGQVSATRLVTHVFLVVGLALLFAVYRQHRARLRPDPLVGDALGTDEWAEPAVEGTLALAPDHEESRPVRRRPTGRHAA</sequence>
<keyword evidence="2" id="KW-0812">Transmembrane</keyword>